<feature type="transmembrane region" description="Helical" evidence="9">
    <location>
        <begin position="91"/>
        <end position="110"/>
    </location>
</feature>
<keyword evidence="8 9" id="KW-0472">Membrane</keyword>
<dbReference type="EC" id="3.4.23.36" evidence="9"/>
<comment type="catalytic activity">
    <reaction evidence="9 10">
        <text>Release of signal peptides from bacterial membrane prolipoproteins. Hydrolyzes -Xaa-Yaa-Zaa-|-(S,diacylglyceryl)Cys-, in which Xaa is hydrophobic (preferably Leu), and Yaa (Ala or Ser) and Zaa (Gly or Ala) have small, neutral side chains.</text>
        <dbReference type="EC" id="3.4.23.36"/>
    </reaction>
</comment>
<keyword evidence="12" id="KW-0449">Lipoprotein</keyword>
<evidence type="ECO:0000256" key="3">
    <source>
        <dbReference type="ARBA" id="ARBA00022670"/>
    </source>
</evidence>
<dbReference type="EMBL" id="JAEQNA010000008">
    <property type="protein sequence ID" value="MBL0422528.1"/>
    <property type="molecule type" value="Genomic_DNA"/>
</dbReference>
<evidence type="ECO:0000313" key="12">
    <source>
        <dbReference type="EMBL" id="MBL0422528.1"/>
    </source>
</evidence>
<feature type="active site" evidence="9">
    <location>
        <position position="134"/>
    </location>
</feature>
<keyword evidence="6 9" id="KW-0378">Hydrolase</keyword>
<comment type="similarity">
    <text evidence="1 9 11">Belongs to the peptidase A8 family.</text>
</comment>
<evidence type="ECO:0000256" key="10">
    <source>
        <dbReference type="RuleBase" id="RU000594"/>
    </source>
</evidence>
<feature type="transmembrane region" description="Helical" evidence="9">
    <location>
        <begin position="130"/>
        <end position="149"/>
    </location>
</feature>
<comment type="function">
    <text evidence="9 10">This protein specifically catalyzes the removal of signal peptides from prolipoproteins.</text>
</comment>
<sequence>MATALPWWSAGGAVLLLDFGSKHLVRERLVEGDILALAPFFNLVFFRNSGAAFSLLADAGGWQRYFFVCLAALVALTLSYLLTLKHDRTESFAYSMILGGALGNALDRLAFGPVTDFLDLHWAGWHWPAFNIADIGIVVGAACLFARALRASANDA</sequence>
<dbReference type="HAMAP" id="MF_00161">
    <property type="entry name" value="LspA"/>
    <property type="match status" value="1"/>
</dbReference>
<proteinExistence type="inferred from homology"/>
<keyword evidence="2 9" id="KW-1003">Cell membrane</keyword>
<evidence type="ECO:0000256" key="11">
    <source>
        <dbReference type="RuleBase" id="RU004181"/>
    </source>
</evidence>
<name>A0A937D7Z7_9BURK</name>
<evidence type="ECO:0000313" key="13">
    <source>
        <dbReference type="Proteomes" id="UP000613011"/>
    </source>
</evidence>
<comment type="caution">
    <text evidence="9">Lacks conserved residue(s) required for the propagation of feature annotation.</text>
</comment>
<dbReference type="NCBIfam" id="TIGR00077">
    <property type="entry name" value="lspA"/>
    <property type="match status" value="1"/>
</dbReference>
<protein>
    <recommendedName>
        <fullName evidence="9">Lipoprotein signal peptidase</fullName>
        <ecNumber evidence="9">3.4.23.36</ecNumber>
    </recommendedName>
    <alternativeName>
        <fullName evidence="9">Prolipoprotein signal peptidase</fullName>
    </alternativeName>
    <alternativeName>
        <fullName evidence="9">Signal peptidase II</fullName>
        <shortName evidence="9">SPase II</shortName>
    </alternativeName>
</protein>
<dbReference type="GO" id="GO:0006508">
    <property type="term" value="P:proteolysis"/>
    <property type="evidence" value="ECO:0007669"/>
    <property type="project" value="UniProtKB-KW"/>
</dbReference>
<dbReference type="AlphaFoldDB" id="A0A937D7Z7"/>
<keyword evidence="13" id="KW-1185">Reference proteome</keyword>
<dbReference type="Proteomes" id="UP000613011">
    <property type="component" value="Unassembled WGS sequence"/>
</dbReference>
<dbReference type="GO" id="GO:0005886">
    <property type="term" value="C:plasma membrane"/>
    <property type="evidence" value="ECO:0007669"/>
    <property type="project" value="UniProtKB-SubCell"/>
</dbReference>
<keyword evidence="5 9" id="KW-0064">Aspartyl protease</keyword>
<dbReference type="Pfam" id="PF01252">
    <property type="entry name" value="Peptidase_A8"/>
    <property type="match status" value="1"/>
</dbReference>
<gene>
    <name evidence="9" type="primary">lspA</name>
    <name evidence="12" type="ORF">JI739_19435</name>
</gene>
<keyword evidence="7 9" id="KW-1133">Transmembrane helix</keyword>
<dbReference type="PROSITE" id="PS00855">
    <property type="entry name" value="SPASE_II"/>
    <property type="match status" value="1"/>
</dbReference>
<evidence type="ECO:0000256" key="2">
    <source>
        <dbReference type="ARBA" id="ARBA00022475"/>
    </source>
</evidence>
<evidence type="ECO:0000256" key="9">
    <source>
        <dbReference type="HAMAP-Rule" id="MF_00161"/>
    </source>
</evidence>
<comment type="subcellular location">
    <subcellularLocation>
        <location evidence="9">Cell membrane</location>
        <topology evidence="9">Multi-pass membrane protein</topology>
    </subcellularLocation>
</comment>
<dbReference type="PANTHER" id="PTHR33695:SF1">
    <property type="entry name" value="LIPOPROTEIN SIGNAL PEPTIDASE"/>
    <property type="match status" value="1"/>
</dbReference>
<keyword evidence="4 9" id="KW-0812">Transmembrane</keyword>
<evidence type="ECO:0000256" key="5">
    <source>
        <dbReference type="ARBA" id="ARBA00022750"/>
    </source>
</evidence>
<feature type="transmembrane region" description="Helical" evidence="9">
    <location>
        <begin position="62"/>
        <end position="84"/>
    </location>
</feature>
<dbReference type="GO" id="GO:0004190">
    <property type="term" value="F:aspartic-type endopeptidase activity"/>
    <property type="evidence" value="ECO:0007669"/>
    <property type="project" value="UniProtKB-UniRule"/>
</dbReference>
<comment type="caution">
    <text evidence="12">The sequence shown here is derived from an EMBL/GenBank/DDBJ whole genome shotgun (WGS) entry which is preliminary data.</text>
</comment>
<evidence type="ECO:0000256" key="7">
    <source>
        <dbReference type="ARBA" id="ARBA00022989"/>
    </source>
</evidence>
<evidence type="ECO:0000256" key="4">
    <source>
        <dbReference type="ARBA" id="ARBA00022692"/>
    </source>
</evidence>
<accession>A0A937D7Z7</accession>
<evidence type="ECO:0000256" key="1">
    <source>
        <dbReference type="ARBA" id="ARBA00006139"/>
    </source>
</evidence>
<evidence type="ECO:0000256" key="6">
    <source>
        <dbReference type="ARBA" id="ARBA00022801"/>
    </source>
</evidence>
<dbReference type="PANTHER" id="PTHR33695">
    <property type="entry name" value="LIPOPROTEIN SIGNAL PEPTIDASE"/>
    <property type="match status" value="1"/>
</dbReference>
<keyword evidence="3 9" id="KW-0645">Protease</keyword>
<dbReference type="InterPro" id="IPR001872">
    <property type="entry name" value="Peptidase_A8"/>
</dbReference>
<feature type="active site" evidence="9">
    <location>
        <position position="116"/>
    </location>
</feature>
<reference evidence="12" key="1">
    <citation type="submission" date="2021-01" db="EMBL/GenBank/DDBJ databases">
        <title>Ramlibacter sp. strain AW1 16S ribosomal RNA gene Genome sequencing and assembly.</title>
        <authorList>
            <person name="Kang M."/>
        </authorList>
    </citation>
    <scope>NUCLEOTIDE SEQUENCE</scope>
    <source>
        <strain evidence="12">AW1</strain>
    </source>
</reference>
<dbReference type="PRINTS" id="PR00781">
    <property type="entry name" value="LIPOSIGPTASE"/>
</dbReference>
<organism evidence="12 13">
    <name type="scientific">Ramlibacter aurantiacus</name>
    <dbReference type="NCBI Taxonomy" id="2801330"/>
    <lineage>
        <taxon>Bacteria</taxon>
        <taxon>Pseudomonadati</taxon>
        <taxon>Pseudomonadota</taxon>
        <taxon>Betaproteobacteria</taxon>
        <taxon>Burkholderiales</taxon>
        <taxon>Comamonadaceae</taxon>
        <taxon>Ramlibacter</taxon>
    </lineage>
</organism>
<evidence type="ECO:0000256" key="8">
    <source>
        <dbReference type="ARBA" id="ARBA00023136"/>
    </source>
</evidence>
<comment type="pathway">
    <text evidence="9">Protein modification; lipoprotein biosynthesis (signal peptide cleavage).</text>
</comment>